<dbReference type="InterPro" id="IPR051395">
    <property type="entry name" value="Cytochrome_c_Peroxidase/MauG"/>
</dbReference>
<dbReference type="RefSeq" id="WP_188933033.1">
    <property type="nucleotide sequence ID" value="NZ_BMJC01000003.1"/>
</dbReference>
<gene>
    <name evidence="6" type="ORF">GCM10011511_29950</name>
</gene>
<evidence type="ECO:0000313" key="6">
    <source>
        <dbReference type="EMBL" id="GGB04663.1"/>
    </source>
</evidence>
<dbReference type="Proteomes" id="UP000607559">
    <property type="component" value="Unassembled WGS sequence"/>
</dbReference>
<dbReference type="Gene3D" id="1.10.760.10">
    <property type="entry name" value="Cytochrome c-like domain"/>
    <property type="match status" value="1"/>
</dbReference>
<dbReference type="GO" id="GO:0046872">
    <property type="term" value="F:metal ion binding"/>
    <property type="evidence" value="ECO:0007669"/>
    <property type="project" value="UniProtKB-KW"/>
</dbReference>
<organism evidence="6 7">
    <name type="scientific">Puia dinghuensis</name>
    <dbReference type="NCBI Taxonomy" id="1792502"/>
    <lineage>
        <taxon>Bacteria</taxon>
        <taxon>Pseudomonadati</taxon>
        <taxon>Bacteroidota</taxon>
        <taxon>Chitinophagia</taxon>
        <taxon>Chitinophagales</taxon>
        <taxon>Chitinophagaceae</taxon>
        <taxon>Puia</taxon>
    </lineage>
</organism>
<dbReference type="GO" id="GO:0004130">
    <property type="term" value="F:cytochrome-c peroxidase activity"/>
    <property type="evidence" value="ECO:0007669"/>
    <property type="project" value="TreeGrafter"/>
</dbReference>
<feature type="domain" description="Cytochrome c" evidence="5">
    <location>
        <begin position="92"/>
        <end position="274"/>
    </location>
</feature>
<evidence type="ECO:0000256" key="4">
    <source>
        <dbReference type="PROSITE-ProRule" id="PRU00433"/>
    </source>
</evidence>
<dbReference type="SUPFAM" id="SSF46626">
    <property type="entry name" value="Cytochrome c"/>
    <property type="match status" value="1"/>
</dbReference>
<evidence type="ECO:0000256" key="2">
    <source>
        <dbReference type="ARBA" id="ARBA00022723"/>
    </source>
</evidence>
<accession>A0A8J2UDZ1</accession>
<proteinExistence type="predicted"/>
<reference evidence="6" key="2">
    <citation type="submission" date="2020-09" db="EMBL/GenBank/DDBJ databases">
        <authorList>
            <person name="Sun Q."/>
            <person name="Zhou Y."/>
        </authorList>
    </citation>
    <scope>NUCLEOTIDE SEQUENCE</scope>
    <source>
        <strain evidence="6">CGMCC 1.15448</strain>
    </source>
</reference>
<dbReference type="GO" id="GO:0020037">
    <property type="term" value="F:heme binding"/>
    <property type="evidence" value="ECO:0007669"/>
    <property type="project" value="InterPro"/>
</dbReference>
<dbReference type="PROSITE" id="PS51007">
    <property type="entry name" value="CYTC"/>
    <property type="match status" value="2"/>
</dbReference>
<dbReference type="PANTHER" id="PTHR30600:SF9">
    <property type="entry name" value="BLR7738 PROTEIN"/>
    <property type="match status" value="1"/>
</dbReference>
<keyword evidence="1 4" id="KW-0349">Heme</keyword>
<dbReference type="InterPro" id="IPR036909">
    <property type="entry name" value="Cyt_c-like_dom_sf"/>
</dbReference>
<dbReference type="AlphaFoldDB" id="A0A8J2UDZ1"/>
<evidence type="ECO:0000259" key="5">
    <source>
        <dbReference type="PROSITE" id="PS51007"/>
    </source>
</evidence>
<sequence length="460" mass="51714">MNKSMVILLLGVMGLAFTTVMRIFREDEPVPVPPSPQRSGDAAKGYIYLTTGDYIKSGIPYDYFFLGFPKNTNNYLHRDSLNAVVPHEYTAVKAANGVEVVAPNCLECHAQVFDNKLVIGLGNTFIDFTDRKKLNPRAAGMAERLLMQTDAKKYDAAEPFFRAMKMISGQLYTEVRGVNAADRLADLLVAHRDPQTLRWSNAPVIDVSGKVVPTDTPPWWWLKKKHAMFYNGFGRGDFGRFLMASNLLTVSDSSEAREVDGHFNDVLAYINSIQPPKYPYPIDAPLAKKGGVVFVQHCAKCHGNYGDGGEYPNLLIPESIVATDSLLYKSNYQSPQFIEWFNKSWFAQGDHPARLEPFDGYIAPPLDGIWITAPYLHNGSVPTLEAVLDSKLRPTWWSRDFEHPQYDYAHVGWKYTREDSARGTAVYNTTLPGYGNYGHTFGDRLSAQQRKAVIEYLKTL</sequence>
<evidence type="ECO:0000256" key="3">
    <source>
        <dbReference type="ARBA" id="ARBA00023004"/>
    </source>
</evidence>
<keyword evidence="7" id="KW-1185">Reference proteome</keyword>
<feature type="domain" description="Cytochrome c" evidence="5">
    <location>
        <begin position="285"/>
        <end position="460"/>
    </location>
</feature>
<keyword evidence="3 4" id="KW-0408">Iron</keyword>
<evidence type="ECO:0000313" key="7">
    <source>
        <dbReference type="Proteomes" id="UP000607559"/>
    </source>
</evidence>
<dbReference type="Pfam" id="PF21419">
    <property type="entry name" value="RoxA-like_Cyt-c"/>
    <property type="match status" value="1"/>
</dbReference>
<evidence type="ECO:0000256" key="1">
    <source>
        <dbReference type="ARBA" id="ARBA00022617"/>
    </source>
</evidence>
<dbReference type="InterPro" id="IPR009056">
    <property type="entry name" value="Cyt_c-like_dom"/>
</dbReference>
<reference evidence="6" key="1">
    <citation type="journal article" date="2014" name="Int. J. Syst. Evol. Microbiol.">
        <title>Complete genome sequence of Corynebacterium casei LMG S-19264T (=DSM 44701T), isolated from a smear-ripened cheese.</title>
        <authorList>
            <consortium name="US DOE Joint Genome Institute (JGI-PGF)"/>
            <person name="Walter F."/>
            <person name="Albersmeier A."/>
            <person name="Kalinowski J."/>
            <person name="Ruckert C."/>
        </authorList>
    </citation>
    <scope>NUCLEOTIDE SEQUENCE</scope>
    <source>
        <strain evidence="6">CGMCC 1.15448</strain>
    </source>
</reference>
<dbReference type="EMBL" id="BMJC01000003">
    <property type="protein sequence ID" value="GGB04663.1"/>
    <property type="molecule type" value="Genomic_DNA"/>
</dbReference>
<dbReference type="PANTHER" id="PTHR30600">
    <property type="entry name" value="CYTOCHROME C PEROXIDASE-RELATED"/>
    <property type="match status" value="1"/>
</dbReference>
<comment type="caution">
    <text evidence="6">The sequence shown here is derived from an EMBL/GenBank/DDBJ whole genome shotgun (WGS) entry which is preliminary data.</text>
</comment>
<keyword evidence="2 4" id="KW-0479">Metal-binding</keyword>
<name>A0A8J2UDZ1_9BACT</name>
<dbReference type="GO" id="GO:0009055">
    <property type="term" value="F:electron transfer activity"/>
    <property type="evidence" value="ECO:0007669"/>
    <property type="project" value="InterPro"/>
</dbReference>
<protein>
    <recommendedName>
        <fullName evidence="5">Cytochrome c domain-containing protein</fullName>
    </recommendedName>
</protein>